<reference evidence="3" key="2">
    <citation type="submission" date="2020-09" db="EMBL/GenBank/DDBJ databases">
        <authorList>
            <person name="Sun Q."/>
            <person name="Ohkuma M."/>
        </authorList>
    </citation>
    <scope>NUCLEOTIDE SEQUENCE</scope>
    <source>
        <strain evidence="3">JCM 4633</strain>
    </source>
</reference>
<comment type="caution">
    <text evidence="3">The sequence shown here is derived from an EMBL/GenBank/DDBJ whole genome shotgun (WGS) entry which is preliminary data.</text>
</comment>
<dbReference type="InterPro" id="IPR025351">
    <property type="entry name" value="Pvc16_N"/>
</dbReference>
<dbReference type="Pfam" id="PF14065">
    <property type="entry name" value="Pvc16_N"/>
    <property type="match status" value="1"/>
</dbReference>
<evidence type="ECO:0000259" key="2">
    <source>
        <dbReference type="Pfam" id="PF14065"/>
    </source>
</evidence>
<gene>
    <name evidence="3" type="ORF">GCM10010507_19120</name>
</gene>
<protein>
    <recommendedName>
        <fullName evidence="2">Pvc16 N-terminal domain-containing protein</fullName>
    </recommendedName>
</protein>
<evidence type="ECO:0000313" key="3">
    <source>
        <dbReference type="EMBL" id="GHC44317.1"/>
    </source>
</evidence>
<feature type="domain" description="Pvc16 N-terminal" evidence="2">
    <location>
        <begin position="5"/>
        <end position="180"/>
    </location>
</feature>
<dbReference type="Proteomes" id="UP000646244">
    <property type="component" value="Unassembled WGS sequence"/>
</dbReference>
<evidence type="ECO:0000256" key="1">
    <source>
        <dbReference type="SAM" id="MobiDB-lite"/>
    </source>
</evidence>
<accession>A0A918TGM5</accession>
<sequence length="220" mass="24529">MIEMVDRALEWRVCDELDKAGEGDVDVDFGPPSRDRDLGGSGRPTVSLYLYDVREDLDRRQNGTVVHHDDLRRRPDGTLVRIKSYEHDPPRYAQLSYLLTTWATDVASSHLMLGVLLVGLARNRILPLRLHPDLEVLDLSAMMDVGGPMPGGQGIGDLWGGLDHVVVPSLNVTVSLPLLTFLPLKGLDHLVRHPPDVRLRTKRLQERAPRAEAERSATGE</sequence>
<proteinExistence type="predicted"/>
<feature type="region of interest" description="Disordered" evidence="1">
    <location>
        <begin position="201"/>
        <end position="220"/>
    </location>
</feature>
<organism evidence="3 4">
    <name type="scientific">Streptomyces cinnamoneus</name>
    <name type="common">Streptoverticillium cinnamoneum</name>
    <dbReference type="NCBI Taxonomy" id="53446"/>
    <lineage>
        <taxon>Bacteria</taxon>
        <taxon>Bacillati</taxon>
        <taxon>Actinomycetota</taxon>
        <taxon>Actinomycetes</taxon>
        <taxon>Kitasatosporales</taxon>
        <taxon>Streptomycetaceae</taxon>
        <taxon>Streptomyces</taxon>
        <taxon>Streptomyces cinnamoneus group</taxon>
    </lineage>
</organism>
<evidence type="ECO:0000313" key="4">
    <source>
        <dbReference type="Proteomes" id="UP000646244"/>
    </source>
</evidence>
<dbReference type="AlphaFoldDB" id="A0A918TGM5"/>
<reference evidence="3" key="1">
    <citation type="journal article" date="2014" name="Int. J. Syst. Evol. Microbiol.">
        <title>Complete genome sequence of Corynebacterium casei LMG S-19264T (=DSM 44701T), isolated from a smear-ripened cheese.</title>
        <authorList>
            <consortium name="US DOE Joint Genome Institute (JGI-PGF)"/>
            <person name="Walter F."/>
            <person name="Albersmeier A."/>
            <person name="Kalinowski J."/>
            <person name="Ruckert C."/>
        </authorList>
    </citation>
    <scope>NUCLEOTIDE SEQUENCE</scope>
    <source>
        <strain evidence="3">JCM 4633</strain>
    </source>
</reference>
<dbReference type="EMBL" id="BMVB01000005">
    <property type="protein sequence ID" value="GHC44317.1"/>
    <property type="molecule type" value="Genomic_DNA"/>
</dbReference>
<name>A0A918TGM5_STRCJ</name>